<feature type="region of interest" description="Disordered" evidence="9">
    <location>
        <begin position="334"/>
        <end position="356"/>
    </location>
</feature>
<keyword evidence="7" id="KW-0675">Receptor</keyword>
<protein>
    <recommendedName>
        <fullName evidence="11">G-protein coupled receptors family 1 profile domain-containing protein</fullName>
    </recommendedName>
</protein>
<keyword evidence="8" id="KW-0807">Transducer</keyword>
<accession>A0AAD7YPL1</accession>
<feature type="transmembrane region" description="Helical" evidence="10">
    <location>
        <begin position="193"/>
        <end position="222"/>
    </location>
</feature>
<dbReference type="InterPro" id="IPR017452">
    <property type="entry name" value="GPCR_Rhodpsn_7TM"/>
</dbReference>
<comment type="similarity">
    <text evidence="2">Belongs to the G-protein coupled receptor 1 family.</text>
</comment>
<evidence type="ECO:0000256" key="4">
    <source>
        <dbReference type="ARBA" id="ARBA00022989"/>
    </source>
</evidence>
<evidence type="ECO:0000256" key="9">
    <source>
        <dbReference type="SAM" id="MobiDB-lite"/>
    </source>
</evidence>
<sequence length="356" mass="41567">MNQSDVNMTEDWHSYVELALTEVPYSSQVIFSVALFIIFVASLVGNTLTCIVIYYDKSMHTATNCYLFNLAVSDLLVSFPILLIIYQLLTQQSDLFQYNYGVFSCNFVLCIHFLFISILWNNSIMVMTALSIERYIAVCYPMMLQGTPVWRRVGKIIGIIWTVAIIETLPEFWMLEIFDTGKTLICFSLPSWFGRIVSGISAVLTFIVPLTIMTFVYTMIAFRVNDTNEMYKFKGSVFNSGFKRKKVNKLIVALTVSFVICWLPFFLLRTLMFAVDYEKFAHLHRWWSTVHKFAMFNSWLPTALNPLLFSAMSTKFRKSFKKLWERKLRKRNLRSEKSETSTHSQRRKSTSYYQVE</sequence>
<gene>
    <name evidence="12" type="ORF">PYW07_002445</name>
</gene>
<dbReference type="GO" id="GO:0005886">
    <property type="term" value="C:plasma membrane"/>
    <property type="evidence" value="ECO:0007669"/>
    <property type="project" value="TreeGrafter"/>
</dbReference>
<keyword evidence="6 10" id="KW-0472">Membrane</keyword>
<organism evidence="12 13">
    <name type="scientific">Mythimna separata</name>
    <name type="common">Oriental armyworm</name>
    <name type="synonym">Pseudaletia separata</name>
    <dbReference type="NCBI Taxonomy" id="271217"/>
    <lineage>
        <taxon>Eukaryota</taxon>
        <taxon>Metazoa</taxon>
        <taxon>Ecdysozoa</taxon>
        <taxon>Arthropoda</taxon>
        <taxon>Hexapoda</taxon>
        <taxon>Insecta</taxon>
        <taxon>Pterygota</taxon>
        <taxon>Neoptera</taxon>
        <taxon>Endopterygota</taxon>
        <taxon>Lepidoptera</taxon>
        <taxon>Glossata</taxon>
        <taxon>Ditrysia</taxon>
        <taxon>Noctuoidea</taxon>
        <taxon>Noctuidae</taxon>
        <taxon>Noctuinae</taxon>
        <taxon>Hadenini</taxon>
        <taxon>Mythimna</taxon>
    </lineage>
</organism>
<feature type="transmembrane region" description="Helical" evidence="10">
    <location>
        <begin position="153"/>
        <end position="173"/>
    </location>
</feature>
<evidence type="ECO:0000256" key="10">
    <source>
        <dbReference type="SAM" id="Phobius"/>
    </source>
</evidence>
<evidence type="ECO:0000256" key="2">
    <source>
        <dbReference type="ARBA" id="ARBA00010663"/>
    </source>
</evidence>
<feature type="transmembrane region" description="Helical" evidence="10">
    <location>
        <begin position="293"/>
        <end position="312"/>
    </location>
</feature>
<dbReference type="PRINTS" id="PR00237">
    <property type="entry name" value="GPCRRHODOPSN"/>
</dbReference>
<feature type="transmembrane region" description="Helical" evidence="10">
    <location>
        <begin position="250"/>
        <end position="273"/>
    </location>
</feature>
<feature type="transmembrane region" description="Helical" evidence="10">
    <location>
        <begin position="29"/>
        <end position="55"/>
    </location>
</feature>
<keyword evidence="4 10" id="KW-1133">Transmembrane helix</keyword>
<name>A0AAD7YPL1_MYTSE</name>
<dbReference type="Proteomes" id="UP001231518">
    <property type="component" value="Chromosome 12"/>
</dbReference>
<evidence type="ECO:0000256" key="5">
    <source>
        <dbReference type="ARBA" id="ARBA00023040"/>
    </source>
</evidence>
<evidence type="ECO:0000256" key="1">
    <source>
        <dbReference type="ARBA" id="ARBA00004141"/>
    </source>
</evidence>
<evidence type="ECO:0000256" key="3">
    <source>
        <dbReference type="ARBA" id="ARBA00022692"/>
    </source>
</evidence>
<keyword evidence="5" id="KW-0297">G-protein coupled receptor</keyword>
<feature type="transmembrane region" description="Helical" evidence="10">
    <location>
        <begin position="67"/>
        <end position="88"/>
    </location>
</feature>
<comment type="caution">
    <text evidence="12">The sequence shown here is derived from an EMBL/GenBank/DDBJ whole genome shotgun (WGS) entry which is preliminary data.</text>
</comment>
<dbReference type="Pfam" id="PF00001">
    <property type="entry name" value="7tm_1"/>
    <property type="match status" value="1"/>
</dbReference>
<dbReference type="GO" id="GO:0004930">
    <property type="term" value="F:G protein-coupled receptor activity"/>
    <property type="evidence" value="ECO:0007669"/>
    <property type="project" value="UniProtKB-KW"/>
</dbReference>
<dbReference type="PROSITE" id="PS50262">
    <property type="entry name" value="G_PROTEIN_RECEP_F1_2"/>
    <property type="match status" value="1"/>
</dbReference>
<feature type="transmembrane region" description="Helical" evidence="10">
    <location>
        <begin position="100"/>
        <end position="120"/>
    </location>
</feature>
<dbReference type="PANTHER" id="PTHR24243:SF208">
    <property type="entry name" value="PYROKININ-1 RECEPTOR"/>
    <property type="match status" value="1"/>
</dbReference>
<evidence type="ECO:0000256" key="6">
    <source>
        <dbReference type="ARBA" id="ARBA00023136"/>
    </source>
</evidence>
<keyword evidence="13" id="KW-1185">Reference proteome</keyword>
<dbReference type="PANTHER" id="PTHR24243">
    <property type="entry name" value="G-PROTEIN COUPLED RECEPTOR"/>
    <property type="match status" value="1"/>
</dbReference>
<dbReference type="Gene3D" id="1.20.1070.10">
    <property type="entry name" value="Rhodopsin 7-helix transmembrane proteins"/>
    <property type="match status" value="1"/>
</dbReference>
<evidence type="ECO:0000313" key="12">
    <source>
        <dbReference type="EMBL" id="KAJ8721670.1"/>
    </source>
</evidence>
<evidence type="ECO:0000313" key="13">
    <source>
        <dbReference type="Proteomes" id="UP001231518"/>
    </source>
</evidence>
<reference evidence="12" key="1">
    <citation type="submission" date="2023-03" db="EMBL/GenBank/DDBJ databases">
        <title>Chromosome-level genomes of two armyworms, Mythimna separata and Mythimna loreyi, provide insights into the biosynthesis and reception of sex pheromones.</title>
        <authorList>
            <person name="Zhao H."/>
        </authorList>
    </citation>
    <scope>NUCLEOTIDE SEQUENCE</scope>
    <source>
        <strain evidence="12">BeijingLab</strain>
        <tissue evidence="12">Pupa</tissue>
    </source>
</reference>
<dbReference type="AlphaFoldDB" id="A0AAD7YPL1"/>
<dbReference type="EMBL" id="JARGEI010000013">
    <property type="protein sequence ID" value="KAJ8721670.1"/>
    <property type="molecule type" value="Genomic_DNA"/>
</dbReference>
<evidence type="ECO:0000256" key="8">
    <source>
        <dbReference type="ARBA" id="ARBA00023224"/>
    </source>
</evidence>
<evidence type="ECO:0000256" key="7">
    <source>
        <dbReference type="ARBA" id="ARBA00023170"/>
    </source>
</evidence>
<evidence type="ECO:0000259" key="11">
    <source>
        <dbReference type="PROSITE" id="PS50262"/>
    </source>
</evidence>
<proteinExistence type="inferred from homology"/>
<dbReference type="InterPro" id="IPR000276">
    <property type="entry name" value="GPCR_Rhodpsn"/>
</dbReference>
<feature type="domain" description="G-protein coupled receptors family 1 profile" evidence="11">
    <location>
        <begin position="45"/>
        <end position="309"/>
    </location>
</feature>
<dbReference type="SUPFAM" id="SSF81321">
    <property type="entry name" value="Family A G protein-coupled receptor-like"/>
    <property type="match status" value="1"/>
</dbReference>
<comment type="subcellular location">
    <subcellularLocation>
        <location evidence="1">Membrane</location>
        <topology evidence="1">Multi-pass membrane protein</topology>
    </subcellularLocation>
</comment>
<keyword evidence="3 10" id="KW-0812">Transmembrane</keyword>